<evidence type="ECO:0000256" key="11">
    <source>
        <dbReference type="SAM" id="Phobius"/>
    </source>
</evidence>
<evidence type="ECO:0000256" key="3">
    <source>
        <dbReference type="ARBA" id="ARBA00022448"/>
    </source>
</evidence>
<feature type="transmembrane region" description="Helical" evidence="11">
    <location>
        <begin position="1091"/>
        <end position="1109"/>
    </location>
</feature>
<dbReference type="SUPFAM" id="SSF52540">
    <property type="entry name" value="P-loop containing nucleoside triphosphate hydrolases"/>
    <property type="match status" value="2"/>
</dbReference>
<dbReference type="Proteomes" id="UP000236161">
    <property type="component" value="Unassembled WGS sequence"/>
</dbReference>
<dbReference type="InterPro" id="IPR034003">
    <property type="entry name" value="ABCG_PDR_2"/>
</dbReference>
<evidence type="ECO:0000313" key="14">
    <source>
        <dbReference type="Proteomes" id="UP000236161"/>
    </source>
</evidence>
<feature type="transmembrane region" description="Helical" evidence="11">
    <location>
        <begin position="1144"/>
        <end position="1165"/>
    </location>
</feature>
<evidence type="ECO:0000256" key="4">
    <source>
        <dbReference type="ARBA" id="ARBA00022692"/>
    </source>
</evidence>
<feature type="domain" description="ABC transporter" evidence="12">
    <location>
        <begin position="160"/>
        <end position="425"/>
    </location>
</feature>
<dbReference type="PANTHER" id="PTHR19241">
    <property type="entry name" value="ATP-BINDING CASSETTE TRANSPORTER"/>
    <property type="match status" value="1"/>
</dbReference>
<keyword evidence="14" id="KW-1185">Reference proteome</keyword>
<proteinExistence type="inferred from homology"/>
<feature type="compositionally biased region" description="Polar residues" evidence="10">
    <location>
        <begin position="21"/>
        <end position="32"/>
    </location>
</feature>
<dbReference type="FunFam" id="3.40.50.300:FF:000157">
    <property type="entry name" value="ABC transporter G family member 34"/>
    <property type="match status" value="1"/>
</dbReference>
<dbReference type="STRING" id="1088818.A0A2I0AJT1"/>
<feature type="transmembrane region" description="Helical" evidence="11">
    <location>
        <begin position="1172"/>
        <end position="1190"/>
    </location>
</feature>
<dbReference type="FunFam" id="3.40.50.300:FF:000179">
    <property type="entry name" value="ABC transporter G family member 34"/>
    <property type="match status" value="1"/>
</dbReference>
<evidence type="ECO:0000256" key="7">
    <source>
        <dbReference type="ARBA" id="ARBA00022840"/>
    </source>
</evidence>
<reference evidence="13 14" key="1">
    <citation type="journal article" date="2017" name="Nature">
        <title>The Apostasia genome and the evolution of orchids.</title>
        <authorList>
            <person name="Zhang G.Q."/>
            <person name="Liu K.W."/>
            <person name="Li Z."/>
            <person name="Lohaus R."/>
            <person name="Hsiao Y.Y."/>
            <person name="Niu S.C."/>
            <person name="Wang J.Y."/>
            <person name="Lin Y.C."/>
            <person name="Xu Q."/>
            <person name="Chen L.J."/>
            <person name="Yoshida K."/>
            <person name="Fujiwara S."/>
            <person name="Wang Z.W."/>
            <person name="Zhang Y.Q."/>
            <person name="Mitsuda N."/>
            <person name="Wang M."/>
            <person name="Liu G.H."/>
            <person name="Pecoraro L."/>
            <person name="Huang H.X."/>
            <person name="Xiao X.J."/>
            <person name="Lin M."/>
            <person name="Wu X.Y."/>
            <person name="Wu W.L."/>
            <person name="Chen Y.Y."/>
            <person name="Chang S.B."/>
            <person name="Sakamoto S."/>
            <person name="Ohme-Takagi M."/>
            <person name="Yagi M."/>
            <person name="Zeng S.J."/>
            <person name="Shen C.Y."/>
            <person name="Yeh C.M."/>
            <person name="Luo Y.B."/>
            <person name="Tsai W.C."/>
            <person name="Van de Peer Y."/>
            <person name="Liu Z.J."/>
        </authorList>
    </citation>
    <scope>NUCLEOTIDE SEQUENCE [LARGE SCALE GENOMIC DNA]</scope>
    <source>
        <strain evidence="14">cv. Shenzhen</strain>
        <tissue evidence="13">Stem</tissue>
    </source>
</reference>
<dbReference type="SMART" id="SM00382">
    <property type="entry name" value="AAA"/>
    <property type="match status" value="2"/>
</dbReference>
<feature type="compositionally biased region" description="Basic and acidic residues" evidence="10">
    <location>
        <begin position="1"/>
        <end position="15"/>
    </location>
</feature>
<dbReference type="InterPro" id="IPR003439">
    <property type="entry name" value="ABC_transporter-like_ATP-bd"/>
</dbReference>
<dbReference type="Pfam" id="PF08370">
    <property type="entry name" value="PDR_assoc"/>
    <property type="match status" value="1"/>
</dbReference>
<keyword evidence="5" id="KW-0677">Repeat</keyword>
<keyword evidence="9 11" id="KW-0472">Membrane</keyword>
<name>A0A2I0AJT1_9ASPA</name>
<dbReference type="CDD" id="cd03232">
    <property type="entry name" value="ABCG_PDR_domain2"/>
    <property type="match status" value="1"/>
</dbReference>
<keyword evidence="7" id="KW-0067">ATP-binding</keyword>
<keyword evidence="8 11" id="KW-1133">Transmembrane helix</keyword>
<dbReference type="Pfam" id="PF01061">
    <property type="entry name" value="ABC2_membrane"/>
    <property type="match status" value="2"/>
</dbReference>
<feature type="transmembrane region" description="Helical" evidence="11">
    <location>
        <begin position="694"/>
        <end position="712"/>
    </location>
</feature>
<comment type="subcellular location">
    <subcellularLocation>
        <location evidence="1">Membrane</location>
        <topology evidence="1">Multi-pass membrane protein</topology>
    </subcellularLocation>
</comment>
<dbReference type="InterPro" id="IPR027417">
    <property type="entry name" value="P-loop_NTPase"/>
</dbReference>
<dbReference type="GO" id="GO:0016887">
    <property type="term" value="F:ATP hydrolysis activity"/>
    <property type="evidence" value="ECO:0007669"/>
    <property type="project" value="InterPro"/>
</dbReference>
<evidence type="ECO:0000256" key="8">
    <source>
        <dbReference type="ARBA" id="ARBA00022989"/>
    </source>
</evidence>
<evidence type="ECO:0000256" key="10">
    <source>
        <dbReference type="SAM" id="MobiDB-lite"/>
    </source>
</evidence>
<dbReference type="GO" id="GO:0005524">
    <property type="term" value="F:ATP binding"/>
    <property type="evidence" value="ECO:0007669"/>
    <property type="project" value="UniProtKB-KW"/>
</dbReference>
<dbReference type="AlphaFoldDB" id="A0A2I0AJT1"/>
<dbReference type="InterPro" id="IPR013581">
    <property type="entry name" value="PDR_assoc"/>
</dbReference>
<gene>
    <name evidence="13" type="primary">PDR3</name>
    <name evidence="13" type="ORF">AXF42_Ash012114</name>
</gene>
<dbReference type="GO" id="GO:0005886">
    <property type="term" value="C:plasma membrane"/>
    <property type="evidence" value="ECO:0007669"/>
    <property type="project" value="UniProtKB-ARBA"/>
</dbReference>
<evidence type="ECO:0000256" key="9">
    <source>
        <dbReference type="ARBA" id="ARBA00023136"/>
    </source>
</evidence>
<keyword evidence="6" id="KW-0547">Nucleotide-binding</keyword>
<evidence type="ECO:0000256" key="1">
    <source>
        <dbReference type="ARBA" id="ARBA00004141"/>
    </source>
</evidence>
<organism evidence="13 14">
    <name type="scientific">Apostasia shenzhenica</name>
    <dbReference type="NCBI Taxonomy" id="1088818"/>
    <lineage>
        <taxon>Eukaryota</taxon>
        <taxon>Viridiplantae</taxon>
        <taxon>Streptophyta</taxon>
        <taxon>Embryophyta</taxon>
        <taxon>Tracheophyta</taxon>
        <taxon>Spermatophyta</taxon>
        <taxon>Magnoliopsida</taxon>
        <taxon>Liliopsida</taxon>
        <taxon>Asparagales</taxon>
        <taxon>Orchidaceae</taxon>
        <taxon>Apostasioideae</taxon>
        <taxon>Apostasia</taxon>
    </lineage>
</organism>
<feature type="region of interest" description="Disordered" evidence="10">
    <location>
        <begin position="1"/>
        <end position="41"/>
    </location>
</feature>
<sequence length="1255" mass="141898">MERPSSEGHELEESGRPASKQDLSGQADTVSGASGGDDGGKQEEVEIQWAAIERLPTAKRLRWSLFQHGGGAEEDDGIGSKRIVDVASLGDIERRLFMKKLIRDVEEDNRRLLEKQRERMASASVKLPSIEVKFKNLSVEAQCEVVAKKPLPTLWNTLKEALKGVGRACGVESETVNVSILKNVSGVIKPSRLTLLLGPPGSGKTTLLLSLAGQMRQLPQQLTGDITYNGEKLEKTFLANALAYISQKDQHIPEMTVRETLDFAARCQGIGCRADIMMEVARHEKRAGVIPNPDIDTYMKVEMKILGLEACSGTLVGDAIRRGISGGQKRRLTTGEMMVGPSRAFFMDEISNGLDSSTAFQIISCIQQYVHITEATALISLLQPTPETFNLFDDIMLMARGKIIYHGPRDHILGFFEECGFRCPPRKGIADFLQEVISENDQAQYWYQKDKPYIYITTDEFSEMFQSSSTEKKLEEELSEAHDKYKSNRDAYLTFNTSATAKWEVFKTCMEREFLLLKRNSFVHMFKTIQIAIIAIMTMTVFLHTQRDLNLVQASYYFDSLRYTIIRLVTNGIAELTLSLSRLPVFYKQRDFRLYPAWAYSIPASLLKIPFSIIESFIWTALTYYPIGYSPEIQRDSFPVWLRWVFWFSPTTYAEIGLSINEFQAPRWEKLATGNVTLGKQVLKSHGLNFEGNFYWLSIGALLIFTLLFNLSNTVALASGRIVMPFQPLTMTFQDIQYFIDIPKGMNRQGYGPRRLQLLQNLTGAFRPGVLSAIMGVSGAGKTTLMDVLCGRKTCGIIEGDIRIDGYPKAQETFARISGYCEQNDYHSPQITVAESIIYSAWLRHPPEINQQMKAEFVEAVLKTMELQGVKDALVGTPGINGLSTEKRKRLTIAVELVANPSILFLDEPTTGLDARAAAIVMRAVKNIVETGRTVVCTIHQPSIDIFESFDELLLMKKGGQLIYNGPLGENSRKLIQYFEKIPGVPKIKEHYNPATWMLEVTSVAMERHLGINFADVYQKSTLYQNNEQELFSIMGSMYLATIFLGINNCTAVLPIIASERIVFYRERFARMYASYIYSLAQVAAEIPYSLILAAIYVIITYPAIGYFLSSYKIFWYFYVSFCTLLYYNYLGMLIMSLSRNTQVAAVLASACYAILNLFAGYLIPKPRIPQWWIWLYLCCPTSWTLNGFMTSQYGDITTEIKAFGETKALNAFLKDYYGFHQRDLSFVRFILVLIPVTFASLFLYHIGKLNFQRK</sequence>
<dbReference type="InterPro" id="IPR013525">
    <property type="entry name" value="ABC2_TM"/>
</dbReference>
<keyword evidence="4 11" id="KW-0812">Transmembrane</keyword>
<evidence type="ECO:0000256" key="6">
    <source>
        <dbReference type="ARBA" id="ARBA00022741"/>
    </source>
</evidence>
<feature type="transmembrane region" description="Helical" evidence="11">
    <location>
        <begin position="597"/>
        <end position="621"/>
    </location>
</feature>
<feature type="domain" description="ABC transporter" evidence="12">
    <location>
        <begin position="731"/>
        <end position="984"/>
    </location>
</feature>
<evidence type="ECO:0000313" key="13">
    <source>
        <dbReference type="EMBL" id="PKA55822.1"/>
    </source>
</evidence>
<protein>
    <submittedName>
        <fullName evidence="13">Pleiotropic drug resistance protein 3</fullName>
    </submittedName>
</protein>
<feature type="transmembrane region" description="Helical" evidence="11">
    <location>
        <begin position="522"/>
        <end position="545"/>
    </location>
</feature>
<dbReference type="Pfam" id="PF00005">
    <property type="entry name" value="ABC_tran"/>
    <property type="match status" value="2"/>
</dbReference>
<evidence type="ECO:0000259" key="12">
    <source>
        <dbReference type="PROSITE" id="PS50893"/>
    </source>
</evidence>
<dbReference type="EMBL" id="KZ451978">
    <property type="protein sequence ID" value="PKA55822.1"/>
    <property type="molecule type" value="Genomic_DNA"/>
</dbReference>
<accession>A0A2I0AJT1</accession>
<dbReference type="InterPro" id="IPR043926">
    <property type="entry name" value="ABCG_dom"/>
</dbReference>
<evidence type="ECO:0000256" key="2">
    <source>
        <dbReference type="ARBA" id="ARBA00006012"/>
    </source>
</evidence>
<feature type="transmembrane region" description="Helical" evidence="11">
    <location>
        <begin position="1031"/>
        <end position="1057"/>
    </location>
</feature>
<dbReference type="GO" id="GO:0140359">
    <property type="term" value="F:ABC-type transporter activity"/>
    <property type="evidence" value="ECO:0007669"/>
    <property type="project" value="InterPro"/>
</dbReference>
<evidence type="ECO:0000256" key="5">
    <source>
        <dbReference type="ARBA" id="ARBA00022737"/>
    </source>
</evidence>
<dbReference type="Gene3D" id="3.40.50.300">
    <property type="entry name" value="P-loop containing nucleotide triphosphate hydrolases"/>
    <property type="match status" value="2"/>
</dbReference>
<keyword evidence="3" id="KW-0813">Transport</keyword>
<comment type="similarity">
    <text evidence="2">Belongs to the ABC transporter superfamily. ABCG family. PDR (TC 3.A.1.205) subfamily.</text>
</comment>
<dbReference type="PROSITE" id="PS50893">
    <property type="entry name" value="ABC_TRANSPORTER_2"/>
    <property type="match status" value="2"/>
</dbReference>
<feature type="transmembrane region" description="Helical" evidence="11">
    <location>
        <begin position="1116"/>
        <end position="1138"/>
    </location>
</feature>
<dbReference type="OrthoDB" id="66620at2759"/>
<feature type="transmembrane region" description="Helical" evidence="11">
    <location>
        <begin position="1227"/>
        <end position="1247"/>
    </location>
</feature>
<dbReference type="InterPro" id="IPR003593">
    <property type="entry name" value="AAA+_ATPase"/>
</dbReference>
<dbReference type="Pfam" id="PF19055">
    <property type="entry name" value="ABC2_membrane_7"/>
    <property type="match status" value="1"/>
</dbReference>